<evidence type="ECO:0000313" key="2">
    <source>
        <dbReference type="Proteomes" id="UP001181693"/>
    </source>
</evidence>
<evidence type="ECO:0008006" key="3">
    <source>
        <dbReference type="Google" id="ProtNLM"/>
    </source>
</evidence>
<proteinExistence type="predicted"/>
<reference evidence="1" key="1">
    <citation type="thesis" date="2020" institute="ProQuest LLC" country="789 East Eisenhower Parkway, Ann Arbor, MI, USA">
        <title>Comparative Genomics and Chromosome Evolution.</title>
        <authorList>
            <person name="Mudd A.B."/>
        </authorList>
    </citation>
    <scope>NUCLEOTIDE SEQUENCE</scope>
    <source>
        <strain evidence="1">1538</strain>
        <tissue evidence="1">Blood</tissue>
    </source>
</reference>
<dbReference type="AlphaFoldDB" id="A0AAV3ABA5"/>
<dbReference type="EMBL" id="DYDO01000006">
    <property type="protein sequence ID" value="DBA22265.1"/>
    <property type="molecule type" value="Genomic_DNA"/>
</dbReference>
<protein>
    <recommendedName>
        <fullName evidence="3">Secreted protein</fullName>
    </recommendedName>
</protein>
<accession>A0AAV3ABA5</accession>
<organism evidence="1 2">
    <name type="scientific">Pyxicephalus adspersus</name>
    <name type="common">African bullfrog</name>
    <dbReference type="NCBI Taxonomy" id="30357"/>
    <lineage>
        <taxon>Eukaryota</taxon>
        <taxon>Metazoa</taxon>
        <taxon>Chordata</taxon>
        <taxon>Craniata</taxon>
        <taxon>Vertebrata</taxon>
        <taxon>Euteleostomi</taxon>
        <taxon>Amphibia</taxon>
        <taxon>Batrachia</taxon>
        <taxon>Anura</taxon>
        <taxon>Neobatrachia</taxon>
        <taxon>Ranoidea</taxon>
        <taxon>Pyxicephalidae</taxon>
        <taxon>Pyxicephalinae</taxon>
        <taxon>Pyxicephalus</taxon>
    </lineage>
</organism>
<gene>
    <name evidence="1" type="ORF">GDO54_013304</name>
</gene>
<sequence length="88" mass="10339">MFFQVARFFTLVMFLFASWAVVACRIKVHSRRLLAVHLNLCMENTIEHYSRDFCLQILCGLIPHCTIHTLPGWAKNNILCYLPAMYYL</sequence>
<evidence type="ECO:0000313" key="1">
    <source>
        <dbReference type="EMBL" id="DBA22265.1"/>
    </source>
</evidence>
<dbReference type="PROSITE" id="PS51257">
    <property type="entry name" value="PROKAR_LIPOPROTEIN"/>
    <property type="match status" value="1"/>
</dbReference>
<comment type="caution">
    <text evidence="1">The sequence shown here is derived from an EMBL/GenBank/DDBJ whole genome shotgun (WGS) entry which is preliminary data.</text>
</comment>
<dbReference type="Proteomes" id="UP001181693">
    <property type="component" value="Unassembled WGS sequence"/>
</dbReference>
<keyword evidence="2" id="KW-1185">Reference proteome</keyword>
<name>A0AAV3ABA5_PYXAD</name>